<evidence type="ECO:0000313" key="7">
    <source>
        <dbReference type="EMBL" id="MPC70667.1"/>
    </source>
</evidence>
<evidence type="ECO:0000256" key="3">
    <source>
        <dbReference type="ARBA" id="ARBA00024347"/>
    </source>
</evidence>
<dbReference type="SUPFAM" id="SSF117839">
    <property type="entry name" value="WWE domain"/>
    <property type="match status" value="1"/>
</dbReference>
<evidence type="ECO:0000259" key="5">
    <source>
        <dbReference type="PROSITE" id="PS50918"/>
    </source>
</evidence>
<protein>
    <recommendedName>
        <fullName evidence="4">Poly [ADP-ribose] polymerase</fullName>
        <shortName evidence="4">PARP</shortName>
        <ecNumber evidence="4">2.4.2.-</ecNumber>
    </recommendedName>
</protein>
<dbReference type="InterPro" id="IPR012317">
    <property type="entry name" value="Poly(ADP-ribose)pol_cat_dom"/>
</dbReference>
<dbReference type="Gene3D" id="3.30.720.50">
    <property type="match status" value="1"/>
</dbReference>
<accession>A0A5B7HN90</accession>
<dbReference type="InterPro" id="IPR037197">
    <property type="entry name" value="WWE_dom_sf"/>
</dbReference>
<proteinExistence type="inferred from homology"/>
<comment type="similarity">
    <text evidence="3">Belongs to the ARTD/PARP family.</text>
</comment>
<dbReference type="SUPFAM" id="SSF56399">
    <property type="entry name" value="ADP-ribosylation"/>
    <property type="match status" value="1"/>
</dbReference>
<dbReference type="PROSITE" id="PS51059">
    <property type="entry name" value="PARP_CATALYTIC"/>
    <property type="match status" value="1"/>
</dbReference>
<dbReference type="GO" id="GO:0005634">
    <property type="term" value="C:nucleus"/>
    <property type="evidence" value="ECO:0007669"/>
    <property type="project" value="UniProtKB-SubCell"/>
</dbReference>
<sequence length="373" mass="43017">MSCKQSDYLELMYSHPSEEQVDLIPIQTDIGNSTNLQRLADLLSKETSWSVDLETFKLNGTSSMHEIRRLSTVSDLTSRVHVATRWVWYWQDDDGCWEPYLEGVHKKCYHVALSDQLEYILRADNNKFVTIHINEHSYSINGEEMTQTNKTTGRTRRVRRRPAYTLLCKTSVKFDDLFLTQPTEKKYLKLPLVPLSSEFIFVEGLLEQTLAGLKIASIHRIQNDHLWKVYQNKKRFLISLNDGDTTTINEQYLFHGTSHEAVNHICAENFDWRLYGTNVGHLYGQGTYFTNLAKLAYTYGKRNKTGKKVMLVVLVLVGKTTVGQANMSFPPTNASTGRRYDTTCDKETNASIFVKYDRDEYYPAYVVKYSCAS</sequence>
<comment type="caution">
    <text evidence="7">The sequence shown here is derived from an EMBL/GenBank/DDBJ whole genome shotgun (WGS) entry which is preliminary data.</text>
</comment>
<reference evidence="7 8" key="1">
    <citation type="submission" date="2019-05" db="EMBL/GenBank/DDBJ databases">
        <title>Another draft genome of Portunus trituberculatus and its Hox gene families provides insights of decapod evolution.</title>
        <authorList>
            <person name="Jeong J.-H."/>
            <person name="Song I."/>
            <person name="Kim S."/>
            <person name="Choi T."/>
            <person name="Kim D."/>
            <person name="Ryu S."/>
            <person name="Kim W."/>
        </authorList>
    </citation>
    <scope>NUCLEOTIDE SEQUENCE [LARGE SCALE GENOMIC DNA]</scope>
    <source>
        <tissue evidence="7">Muscle</tissue>
    </source>
</reference>
<gene>
    <name evidence="7" type="primary">PARP12</name>
    <name evidence="7" type="ORF">E2C01_064922</name>
</gene>
<evidence type="ECO:0000259" key="6">
    <source>
        <dbReference type="PROSITE" id="PS51059"/>
    </source>
</evidence>
<evidence type="ECO:0000256" key="4">
    <source>
        <dbReference type="RuleBase" id="RU362114"/>
    </source>
</evidence>
<dbReference type="EC" id="2.4.2.-" evidence="4"/>
<comment type="subcellular location">
    <subcellularLocation>
        <location evidence="1">Nucleus</location>
    </subcellularLocation>
</comment>
<dbReference type="Pfam" id="PF00644">
    <property type="entry name" value="PARP"/>
    <property type="match status" value="1"/>
</dbReference>
<feature type="domain" description="WWE" evidence="5">
    <location>
        <begin position="72"/>
        <end position="160"/>
    </location>
</feature>
<name>A0A5B7HN90_PORTR</name>
<dbReference type="PROSITE" id="PS50918">
    <property type="entry name" value="WWE"/>
    <property type="match status" value="1"/>
</dbReference>
<dbReference type="GO" id="GO:0003950">
    <property type="term" value="F:NAD+ poly-ADP-ribosyltransferase activity"/>
    <property type="evidence" value="ECO:0007669"/>
    <property type="project" value="UniProtKB-UniRule"/>
</dbReference>
<dbReference type="GO" id="GO:1990404">
    <property type="term" value="F:NAD+-protein mono-ADP-ribosyltransferase activity"/>
    <property type="evidence" value="ECO:0007669"/>
    <property type="project" value="TreeGrafter"/>
</dbReference>
<keyword evidence="4" id="KW-0808">Transferase</keyword>
<keyword evidence="4" id="KW-0328">Glycosyltransferase</keyword>
<keyword evidence="2" id="KW-0539">Nucleus</keyword>
<dbReference type="PANTHER" id="PTHR45740:SF2">
    <property type="entry name" value="POLY [ADP-RIBOSE] POLYMERASE"/>
    <property type="match status" value="1"/>
</dbReference>
<keyword evidence="8" id="KW-1185">Reference proteome</keyword>
<dbReference type="Proteomes" id="UP000324222">
    <property type="component" value="Unassembled WGS sequence"/>
</dbReference>
<evidence type="ECO:0000313" key="8">
    <source>
        <dbReference type="Proteomes" id="UP000324222"/>
    </source>
</evidence>
<dbReference type="InterPro" id="IPR004170">
    <property type="entry name" value="WWE_dom"/>
</dbReference>
<organism evidence="7 8">
    <name type="scientific">Portunus trituberculatus</name>
    <name type="common">Swimming crab</name>
    <name type="synonym">Neptunus trituberculatus</name>
    <dbReference type="NCBI Taxonomy" id="210409"/>
    <lineage>
        <taxon>Eukaryota</taxon>
        <taxon>Metazoa</taxon>
        <taxon>Ecdysozoa</taxon>
        <taxon>Arthropoda</taxon>
        <taxon>Crustacea</taxon>
        <taxon>Multicrustacea</taxon>
        <taxon>Malacostraca</taxon>
        <taxon>Eumalacostraca</taxon>
        <taxon>Eucarida</taxon>
        <taxon>Decapoda</taxon>
        <taxon>Pleocyemata</taxon>
        <taxon>Brachyura</taxon>
        <taxon>Eubrachyura</taxon>
        <taxon>Portunoidea</taxon>
        <taxon>Portunidae</taxon>
        <taxon>Portuninae</taxon>
        <taxon>Portunus</taxon>
    </lineage>
</organism>
<dbReference type="PANTHER" id="PTHR45740">
    <property type="entry name" value="POLY [ADP-RIBOSE] POLYMERASE"/>
    <property type="match status" value="1"/>
</dbReference>
<evidence type="ECO:0000256" key="2">
    <source>
        <dbReference type="ARBA" id="ARBA00023242"/>
    </source>
</evidence>
<keyword evidence="4" id="KW-0520">NAD</keyword>
<dbReference type="OrthoDB" id="6133115at2759"/>
<dbReference type="Gene3D" id="3.90.228.10">
    <property type="match status" value="1"/>
</dbReference>
<dbReference type="Pfam" id="PF02825">
    <property type="entry name" value="WWE"/>
    <property type="match status" value="1"/>
</dbReference>
<dbReference type="AlphaFoldDB" id="A0A5B7HN90"/>
<evidence type="ECO:0000256" key="1">
    <source>
        <dbReference type="ARBA" id="ARBA00004123"/>
    </source>
</evidence>
<feature type="domain" description="PARP catalytic" evidence="6">
    <location>
        <begin position="181"/>
        <end position="373"/>
    </location>
</feature>
<dbReference type="InterPro" id="IPR051712">
    <property type="entry name" value="ARTD-AVP"/>
</dbReference>
<dbReference type="EMBL" id="VSRR010031518">
    <property type="protein sequence ID" value="MPC70667.1"/>
    <property type="molecule type" value="Genomic_DNA"/>
</dbReference>